<gene>
    <name evidence="1" type="ORF">GPM918_LOCUS28435</name>
    <name evidence="2" type="ORF">SRO942_LOCUS28937</name>
</gene>
<sequence length="360" mass="41056">MTSMPIQFQLNDQQPIEVNLPEQFTLNDFKNAADSVYNNRTFLYSFVCHRKELDLDNEDEFSKYKALITSGTTIFTITHTKGCFLPDTLVQRADRSEISISAIQLGDVLLAFTTFGEIVNTIVERVFIHEVNEYVEVQFGQNRLHVTREHPFFVGNGNFCSLDKLRIADSVYSLIDDNLQSTPITSIKTIMAPGTCVYNLHTSQPHTYYANRIAVHNKLGKTFVDLNKNNGLKRSEWSSHAPNWRIARPGICLEGKCLNESCATHKQLVVINVGIKKFDLLVDSLRASRCPECTRYVEPITCAFNNCNWRWEGQVQSTNGAEPTAVSRDWRHADNAYHRFDENINEAVVWLQLILEAKAQ</sequence>
<dbReference type="Proteomes" id="UP000663829">
    <property type="component" value="Unassembled WGS sequence"/>
</dbReference>
<dbReference type="EMBL" id="CAJNOQ010012406">
    <property type="protein sequence ID" value="CAF1299251.1"/>
    <property type="molecule type" value="Genomic_DNA"/>
</dbReference>
<dbReference type="OrthoDB" id="428577at2759"/>
<comment type="caution">
    <text evidence="1">The sequence shown here is derived from an EMBL/GenBank/DDBJ whole genome shotgun (WGS) entry which is preliminary data.</text>
</comment>
<reference evidence="1" key="1">
    <citation type="submission" date="2021-02" db="EMBL/GenBank/DDBJ databases">
        <authorList>
            <person name="Nowell W R."/>
        </authorList>
    </citation>
    <scope>NUCLEOTIDE SEQUENCE</scope>
</reference>
<dbReference type="CDD" id="cd00081">
    <property type="entry name" value="Hint"/>
    <property type="match status" value="1"/>
</dbReference>
<dbReference type="InterPro" id="IPR030934">
    <property type="entry name" value="Intein_C"/>
</dbReference>
<dbReference type="InterPro" id="IPR006141">
    <property type="entry name" value="Intein_N"/>
</dbReference>
<dbReference type="EMBL" id="CAJOBC010036598">
    <property type="protein sequence ID" value="CAF4120130.1"/>
    <property type="molecule type" value="Genomic_DNA"/>
</dbReference>
<dbReference type="AlphaFoldDB" id="A0A815DPD7"/>
<dbReference type="InterPro" id="IPR036844">
    <property type="entry name" value="Hint_dom_sf"/>
</dbReference>
<organism evidence="1 3">
    <name type="scientific">Didymodactylos carnosus</name>
    <dbReference type="NCBI Taxonomy" id="1234261"/>
    <lineage>
        <taxon>Eukaryota</taxon>
        <taxon>Metazoa</taxon>
        <taxon>Spiralia</taxon>
        <taxon>Gnathifera</taxon>
        <taxon>Rotifera</taxon>
        <taxon>Eurotatoria</taxon>
        <taxon>Bdelloidea</taxon>
        <taxon>Philodinida</taxon>
        <taxon>Philodinidae</taxon>
        <taxon>Didymodactylos</taxon>
    </lineage>
</organism>
<evidence type="ECO:0008006" key="4">
    <source>
        <dbReference type="Google" id="ProtNLM"/>
    </source>
</evidence>
<evidence type="ECO:0000313" key="3">
    <source>
        <dbReference type="Proteomes" id="UP000663829"/>
    </source>
</evidence>
<dbReference type="GO" id="GO:0016539">
    <property type="term" value="P:intein-mediated protein splicing"/>
    <property type="evidence" value="ECO:0007669"/>
    <property type="project" value="InterPro"/>
</dbReference>
<dbReference type="PROSITE" id="PS50817">
    <property type="entry name" value="INTEIN_N_TER"/>
    <property type="match status" value="1"/>
</dbReference>
<dbReference type="Gene3D" id="2.170.16.10">
    <property type="entry name" value="Hedgehog/Intein (Hint) domain"/>
    <property type="match status" value="1"/>
</dbReference>
<evidence type="ECO:0000313" key="1">
    <source>
        <dbReference type="EMBL" id="CAF1299251.1"/>
    </source>
</evidence>
<name>A0A815DPD7_9BILA</name>
<dbReference type="Proteomes" id="UP000681722">
    <property type="component" value="Unassembled WGS sequence"/>
</dbReference>
<evidence type="ECO:0000313" key="2">
    <source>
        <dbReference type="EMBL" id="CAF4120130.1"/>
    </source>
</evidence>
<protein>
    <recommendedName>
        <fullName evidence="4">Intein C-terminal splicing domain-containing protein</fullName>
    </recommendedName>
</protein>
<dbReference type="NCBIfam" id="TIGR01443">
    <property type="entry name" value="intein_Cterm"/>
    <property type="match status" value="1"/>
</dbReference>
<keyword evidence="3" id="KW-1185">Reference proteome</keyword>
<accession>A0A815DPD7</accession>
<proteinExistence type="predicted"/>
<dbReference type="SUPFAM" id="SSF51294">
    <property type="entry name" value="Hedgehog/intein (Hint) domain"/>
    <property type="match status" value="1"/>
</dbReference>